<organism evidence="3 4">
    <name type="scientific">Phyllotreta striolata</name>
    <name type="common">Striped flea beetle</name>
    <name type="synonym">Crioceris striolata</name>
    <dbReference type="NCBI Taxonomy" id="444603"/>
    <lineage>
        <taxon>Eukaryota</taxon>
        <taxon>Metazoa</taxon>
        <taxon>Ecdysozoa</taxon>
        <taxon>Arthropoda</taxon>
        <taxon>Hexapoda</taxon>
        <taxon>Insecta</taxon>
        <taxon>Pterygota</taxon>
        <taxon>Neoptera</taxon>
        <taxon>Endopterygota</taxon>
        <taxon>Coleoptera</taxon>
        <taxon>Polyphaga</taxon>
        <taxon>Cucujiformia</taxon>
        <taxon>Chrysomeloidea</taxon>
        <taxon>Chrysomelidae</taxon>
        <taxon>Galerucinae</taxon>
        <taxon>Alticini</taxon>
        <taxon>Phyllotreta</taxon>
    </lineage>
</organism>
<feature type="domain" description="K Homology" evidence="2">
    <location>
        <begin position="81"/>
        <end position="149"/>
    </location>
</feature>
<dbReference type="GO" id="GO:0006355">
    <property type="term" value="P:regulation of DNA-templated transcription"/>
    <property type="evidence" value="ECO:0007669"/>
    <property type="project" value="TreeGrafter"/>
</dbReference>
<dbReference type="EMBL" id="OU900099">
    <property type="protein sequence ID" value="CAG9863365.1"/>
    <property type="molecule type" value="Genomic_DNA"/>
</dbReference>
<name>A0A9N9TRR1_PHYSR</name>
<dbReference type="GO" id="GO:0006307">
    <property type="term" value="P:DNA alkylation repair"/>
    <property type="evidence" value="ECO:0007669"/>
    <property type="project" value="InterPro"/>
</dbReference>
<evidence type="ECO:0000256" key="1">
    <source>
        <dbReference type="PROSITE-ProRule" id="PRU00117"/>
    </source>
</evidence>
<dbReference type="CDD" id="cd22419">
    <property type="entry name" value="KH-I_ASCC1"/>
    <property type="match status" value="1"/>
</dbReference>
<dbReference type="InterPro" id="IPR009210">
    <property type="entry name" value="ASCC1"/>
</dbReference>
<reference evidence="3" key="1">
    <citation type="submission" date="2022-01" db="EMBL/GenBank/DDBJ databases">
        <authorList>
            <person name="King R."/>
        </authorList>
    </citation>
    <scope>NUCLEOTIDE SEQUENCE</scope>
</reference>
<dbReference type="InterPro" id="IPR019510">
    <property type="entry name" value="AKAP7-like_phosphoesterase"/>
</dbReference>
<keyword evidence="4" id="KW-1185">Reference proteome</keyword>
<dbReference type="AlphaFoldDB" id="A0A9N9TRR1"/>
<dbReference type="InterPro" id="IPR036612">
    <property type="entry name" value="KH_dom_type_1_sf"/>
</dbReference>
<dbReference type="SMART" id="SM00322">
    <property type="entry name" value="KH"/>
    <property type="match status" value="1"/>
</dbReference>
<evidence type="ECO:0000313" key="4">
    <source>
        <dbReference type="Proteomes" id="UP001153712"/>
    </source>
</evidence>
<dbReference type="Gene3D" id="3.30.1370.10">
    <property type="entry name" value="K Homology domain, type 1"/>
    <property type="match status" value="1"/>
</dbReference>
<dbReference type="OrthoDB" id="277832at2759"/>
<sequence length="365" mass="41904">MNQENSRKDFPDFFSERGELPITVTPVHFGNSIYWMSSLVSKDVDNSVNNSHLKPYDDNDVDLVNCEDMDEHYDITLTKSGKFTTSFYVPSSLLAYIIGAKAVRLKNLERTTNTQIKVPKPNEKGNVTITGDTERKVASARTQISIIVTQRKDKLPISHFVSIPVSSNEIRMKLNEFKTVVLKDPSRGVAESLFQNPEKLHLTISTLTLVDEEEISTAKEVLQNCYKDCISKLFKKENRYRIHLKGLEIMNDDPSSVNVLYCNVFMDKNDENEKLQTISDTIAEYYSKSGLAKKQYDRVKLHVTLMNTSFRHPEERQESFDAVDILKKFKDFYFGSVDFQNIHLSIRFTGKGKYYEAESIVNITN</sequence>
<gene>
    <name evidence="3" type="ORF">PHYEVI_LOCUS9657</name>
</gene>
<accession>A0A9N9TRR1</accession>
<protein>
    <recommendedName>
        <fullName evidence="2">K Homology domain-containing protein</fullName>
    </recommendedName>
</protein>
<keyword evidence="1" id="KW-0694">RNA-binding</keyword>
<evidence type="ECO:0000259" key="2">
    <source>
        <dbReference type="SMART" id="SM00322"/>
    </source>
</evidence>
<dbReference type="PANTHER" id="PTHR13360">
    <property type="entry name" value="ACTIVATING SIGNAL COINTEGRATOR 1 COMPLEX SUBUNIT 1"/>
    <property type="match status" value="1"/>
</dbReference>
<dbReference type="PIRSF" id="PIRSF027019">
    <property type="entry name" value="Euk_LigT"/>
    <property type="match status" value="1"/>
</dbReference>
<dbReference type="InterPro" id="IPR009097">
    <property type="entry name" value="Cyclic_Pdiesterase"/>
</dbReference>
<dbReference type="Gene3D" id="3.90.1140.10">
    <property type="entry name" value="Cyclic phosphodiesterase"/>
    <property type="match status" value="1"/>
</dbReference>
<dbReference type="InterPro" id="IPR047538">
    <property type="entry name" value="KH-I_ASCC1"/>
</dbReference>
<dbReference type="GO" id="GO:0003723">
    <property type="term" value="F:RNA binding"/>
    <property type="evidence" value="ECO:0007669"/>
    <property type="project" value="UniProtKB-UniRule"/>
</dbReference>
<dbReference type="GO" id="GO:0005634">
    <property type="term" value="C:nucleus"/>
    <property type="evidence" value="ECO:0007669"/>
    <property type="project" value="TreeGrafter"/>
</dbReference>
<dbReference type="PANTHER" id="PTHR13360:SF1">
    <property type="entry name" value="ACTIVATING SIGNAL COINTEGRATOR 1 COMPLEX SUBUNIT 1"/>
    <property type="match status" value="1"/>
</dbReference>
<dbReference type="InterPro" id="IPR004087">
    <property type="entry name" value="KH_dom"/>
</dbReference>
<dbReference type="SUPFAM" id="SSF54791">
    <property type="entry name" value="Eukaryotic type KH-domain (KH-domain type I)"/>
    <property type="match status" value="1"/>
</dbReference>
<dbReference type="Proteomes" id="UP001153712">
    <property type="component" value="Chromosome 6"/>
</dbReference>
<dbReference type="SUPFAM" id="SSF55144">
    <property type="entry name" value="LigT-like"/>
    <property type="match status" value="1"/>
</dbReference>
<dbReference type="InterPro" id="IPR004088">
    <property type="entry name" value="KH_dom_type_1"/>
</dbReference>
<evidence type="ECO:0000313" key="3">
    <source>
        <dbReference type="EMBL" id="CAG9863365.1"/>
    </source>
</evidence>
<dbReference type="PROSITE" id="PS50084">
    <property type="entry name" value="KH_TYPE_1"/>
    <property type="match status" value="1"/>
</dbReference>
<dbReference type="Pfam" id="PF00013">
    <property type="entry name" value="KH_1"/>
    <property type="match status" value="1"/>
</dbReference>
<proteinExistence type="predicted"/>
<dbReference type="Pfam" id="PF10469">
    <property type="entry name" value="AKAP7_NLS"/>
    <property type="match status" value="1"/>
</dbReference>